<organism evidence="2 3">
    <name type="scientific">Candidatus Neptunichlamydia vexilliferae</name>
    <dbReference type="NCBI Taxonomy" id="1651774"/>
    <lineage>
        <taxon>Bacteria</taxon>
        <taxon>Pseudomonadati</taxon>
        <taxon>Chlamydiota</taxon>
        <taxon>Chlamydiia</taxon>
        <taxon>Parachlamydiales</taxon>
        <taxon>Simkaniaceae</taxon>
        <taxon>Candidatus Neptunichlamydia</taxon>
    </lineage>
</organism>
<dbReference type="PANTHER" id="PTHR34301:SF8">
    <property type="entry name" value="ATPASE DOMAIN-CONTAINING PROTEIN"/>
    <property type="match status" value="1"/>
</dbReference>
<evidence type="ECO:0000313" key="3">
    <source>
        <dbReference type="Proteomes" id="UP001194714"/>
    </source>
</evidence>
<dbReference type="Gene3D" id="3.40.50.300">
    <property type="entry name" value="P-loop containing nucleotide triphosphate hydrolases"/>
    <property type="match status" value="1"/>
</dbReference>
<dbReference type="Pfam" id="PF13401">
    <property type="entry name" value="AAA_22"/>
    <property type="match status" value="1"/>
</dbReference>
<accession>A0ABS0AWV2</accession>
<dbReference type="Proteomes" id="UP001194714">
    <property type="component" value="Unassembled WGS sequence"/>
</dbReference>
<dbReference type="InterPro" id="IPR027417">
    <property type="entry name" value="P-loop_NTPase"/>
</dbReference>
<keyword evidence="3" id="KW-1185">Reference proteome</keyword>
<reference evidence="2 3" key="1">
    <citation type="submission" date="2020-01" db="EMBL/GenBank/DDBJ databases">
        <title>Draft genome sequence of Cand. Neptunochlamydia vexilliferae K9.</title>
        <authorList>
            <person name="Schulz F."/>
            <person name="Koestlbacher S."/>
            <person name="Wascher F."/>
            <person name="Pizzetti I."/>
            <person name="Horn M."/>
        </authorList>
    </citation>
    <scope>NUCLEOTIDE SEQUENCE [LARGE SCALE GENOMIC DNA]</scope>
    <source>
        <strain evidence="2 3">K9</strain>
    </source>
</reference>
<evidence type="ECO:0000313" key="2">
    <source>
        <dbReference type="EMBL" id="MBF5058610.1"/>
    </source>
</evidence>
<feature type="domain" description="ORC1/DEAH AAA+ ATPase" evidence="1">
    <location>
        <begin position="39"/>
        <end position="198"/>
    </location>
</feature>
<dbReference type="SUPFAM" id="SSF52540">
    <property type="entry name" value="P-loop containing nucleoside triphosphate hydrolases"/>
    <property type="match status" value="1"/>
</dbReference>
<dbReference type="PANTHER" id="PTHR34301">
    <property type="entry name" value="DNA-BINDING PROTEIN-RELATED"/>
    <property type="match status" value="1"/>
</dbReference>
<name>A0ABS0AWV2_9BACT</name>
<protein>
    <recommendedName>
        <fullName evidence="1">ORC1/DEAH AAA+ ATPase domain-containing protein</fullName>
    </recommendedName>
</protein>
<sequence length="379" mass="42684">MEKVNSNPFKFGNPVEGDYYLARPELHAAVKQFLQNRIHVVLMGPRRFGKTSFVLSLLRDFEKEGYTCLLVDIFNITSHRDFLRQLLRAIRLKEGLKGKLRGWLKKLATCVPKVTADLDTFSGSSSFGLTLGKLGEEDVKEAIQDLLEVLSSLGKKVVVAVDEFQKVSEIDDQGWLEATLRTHLQRLKNVSFLLTGSRKDLILEMLNNPSRPLYRSCQTIEFPAFGPEFVDWIVGRFKTIGTSCKSEAIKHLLKLVQNIPNYAQKVCFHLVAQGCACVTGKEVEEVLENVVRQNAYTYQTLISSLTLAQKRALRLAAYEKGALFNKEVLQKYEITSAPALSSSIKALKAKGILDEEGGRGKVLFDDPLFAYWLRLCFSP</sequence>
<comment type="caution">
    <text evidence="2">The sequence shown here is derived from an EMBL/GenBank/DDBJ whole genome shotgun (WGS) entry which is preliminary data.</text>
</comment>
<evidence type="ECO:0000259" key="1">
    <source>
        <dbReference type="Pfam" id="PF13401"/>
    </source>
</evidence>
<proteinExistence type="predicted"/>
<dbReference type="InterPro" id="IPR049945">
    <property type="entry name" value="AAA_22"/>
</dbReference>
<gene>
    <name evidence="2" type="ORF">NEPTK9_000107</name>
</gene>
<dbReference type="EMBL" id="JAAEJV010000001">
    <property type="protein sequence ID" value="MBF5058610.1"/>
    <property type="molecule type" value="Genomic_DNA"/>
</dbReference>